<feature type="region of interest" description="Disordered" evidence="2">
    <location>
        <begin position="1"/>
        <end position="28"/>
    </location>
</feature>
<dbReference type="AlphaFoldDB" id="A0A7X0H3F4"/>
<comment type="caution">
    <text evidence="4">The sequence shown here is derived from an EMBL/GenBank/DDBJ whole genome shotgun (WGS) entry which is preliminary data.</text>
</comment>
<feature type="compositionally biased region" description="Polar residues" evidence="2">
    <location>
        <begin position="1"/>
        <end position="22"/>
    </location>
</feature>
<feature type="domain" description="PPM-type phosphatase" evidence="3">
    <location>
        <begin position="225"/>
        <end position="449"/>
    </location>
</feature>
<evidence type="ECO:0000313" key="4">
    <source>
        <dbReference type="EMBL" id="MBB6428573.1"/>
    </source>
</evidence>
<dbReference type="SUPFAM" id="SSF81606">
    <property type="entry name" value="PP2C-like"/>
    <property type="match status" value="1"/>
</dbReference>
<gene>
    <name evidence="4" type="ORF">HNQ40_000379</name>
</gene>
<dbReference type="PANTHER" id="PTHR43156">
    <property type="entry name" value="STAGE II SPORULATION PROTEIN E-RELATED"/>
    <property type="match status" value="1"/>
</dbReference>
<reference evidence="4 5" key="1">
    <citation type="submission" date="2020-08" db="EMBL/GenBank/DDBJ databases">
        <title>Genomic Encyclopedia of Type Strains, Phase IV (KMG-IV): sequencing the most valuable type-strain genomes for metagenomic binning, comparative biology and taxonomic classification.</title>
        <authorList>
            <person name="Goeker M."/>
        </authorList>
    </citation>
    <scope>NUCLEOTIDE SEQUENCE [LARGE SCALE GENOMIC DNA]</scope>
    <source>
        <strain evidence="4 5">DSM 103725</strain>
    </source>
</reference>
<dbReference type="Proteomes" id="UP000541810">
    <property type="component" value="Unassembled WGS sequence"/>
</dbReference>
<name>A0A7X0H3F4_9BACT</name>
<evidence type="ECO:0000256" key="2">
    <source>
        <dbReference type="SAM" id="MobiDB-lite"/>
    </source>
</evidence>
<dbReference type="RefSeq" id="WP_184675839.1">
    <property type="nucleotide sequence ID" value="NZ_JACHGY010000001.1"/>
</dbReference>
<dbReference type="SMART" id="SM00331">
    <property type="entry name" value="PP2C_SIG"/>
    <property type="match status" value="1"/>
</dbReference>
<dbReference type="InterPro" id="IPR001932">
    <property type="entry name" value="PPM-type_phosphatase-like_dom"/>
</dbReference>
<accession>A0A7X0H3F4</accession>
<keyword evidence="1 4" id="KW-0378">Hydrolase</keyword>
<dbReference type="Gene3D" id="3.60.40.10">
    <property type="entry name" value="PPM-type phosphatase domain"/>
    <property type="match status" value="1"/>
</dbReference>
<organism evidence="4 5">
    <name type="scientific">Algisphaera agarilytica</name>
    <dbReference type="NCBI Taxonomy" id="1385975"/>
    <lineage>
        <taxon>Bacteria</taxon>
        <taxon>Pseudomonadati</taxon>
        <taxon>Planctomycetota</taxon>
        <taxon>Phycisphaerae</taxon>
        <taxon>Phycisphaerales</taxon>
        <taxon>Phycisphaeraceae</taxon>
        <taxon>Algisphaera</taxon>
    </lineage>
</organism>
<sequence>MSSTENPFFSTTPSEAQGSSEVEASGETPDKLTAMVEMVRELSAQTDAQQMVSDFGDRFRRMFTYEGFIALSRRGLESPWYRITRSSLWTTPINPWKQKDQLPVLNGGFLGELLYGDVPVIINDFRPNPDDPAYEHLKDFRSLQAVPHYHEGVGTNMAINFSTRPGAFDLGKLPDNVLTHNLFGRTTNNMVLSQQLKEANDALDAELKVVGDIQRSLLPHTLPTIEHMELAAHYHTATRAGGDYYDLFPLADGKWGILVADVSGHGTPAAVVMAATHAIAHAYTGPDGHEPCAPCAMLSYLNSRLVGKYDADTVMFVTAFYAIFDPATRTLTYSAAGHPPPRLYRDGELTALDQVGGLPLGIIDQSDYHSATVQLQPGDRITLFTDGITEAFDPSRKQYGEARLDAVLQQAGMSQAKPEDAIHVLLDDVHAFAHGMPNDDDQTILALQVT</sequence>
<evidence type="ECO:0000259" key="3">
    <source>
        <dbReference type="SMART" id="SM00331"/>
    </source>
</evidence>
<dbReference type="EMBL" id="JACHGY010000001">
    <property type="protein sequence ID" value="MBB6428573.1"/>
    <property type="molecule type" value="Genomic_DNA"/>
</dbReference>
<protein>
    <submittedName>
        <fullName evidence="4">Sigma-B regulation protein RsbU (Phosphoserine phosphatase)</fullName>
        <ecNumber evidence="4">3.1.3.3</ecNumber>
    </submittedName>
</protein>
<evidence type="ECO:0000256" key="1">
    <source>
        <dbReference type="ARBA" id="ARBA00022801"/>
    </source>
</evidence>
<dbReference type="EC" id="3.1.3.3" evidence="4"/>
<dbReference type="Pfam" id="PF07228">
    <property type="entry name" value="SpoIIE"/>
    <property type="match status" value="1"/>
</dbReference>
<dbReference type="PANTHER" id="PTHR43156:SF2">
    <property type="entry name" value="STAGE II SPORULATION PROTEIN E"/>
    <property type="match status" value="1"/>
</dbReference>
<keyword evidence="5" id="KW-1185">Reference proteome</keyword>
<dbReference type="InterPro" id="IPR052016">
    <property type="entry name" value="Bact_Sigma-Reg"/>
</dbReference>
<dbReference type="InterPro" id="IPR036457">
    <property type="entry name" value="PPM-type-like_dom_sf"/>
</dbReference>
<dbReference type="GO" id="GO:0016791">
    <property type="term" value="F:phosphatase activity"/>
    <property type="evidence" value="ECO:0007669"/>
    <property type="project" value="TreeGrafter"/>
</dbReference>
<proteinExistence type="predicted"/>
<evidence type="ECO:0000313" key="5">
    <source>
        <dbReference type="Proteomes" id="UP000541810"/>
    </source>
</evidence>